<dbReference type="PROSITE" id="PS51257">
    <property type="entry name" value="PROKAR_LIPOPROTEIN"/>
    <property type="match status" value="1"/>
</dbReference>
<comment type="caution">
    <text evidence="2">The sequence shown here is derived from an EMBL/GenBank/DDBJ whole genome shotgun (WGS) entry which is preliminary data.</text>
</comment>
<keyword evidence="3" id="KW-1185">Reference proteome</keyword>
<feature type="transmembrane region" description="Helical" evidence="1">
    <location>
        <begin position="62"/>
        <end position="80"/>
    </location>
</feature>
<dbReference type="Pfam" id="PF11086">
    <property type="entry name" value="DUF2878"/>
    <property type="match status" value="1"/>
</dbReference>
<feature type="transmembrane region" description="Helical" evidence="1">
    <location>
        <begin position="39"/>
        <end position="55"/>
    </location>
</feature>
<keyword evidence="1" id="KW-0812">Transmembrane</keyword>
<dbReference type="OrthoDB" id="288800at2"/>
<organism evidence="2 3">
    <name type="scientific">Roseateles chitinivorans</name>
    <dbReference type="NCBI Taxonomy" id="2917965"/>
    <lineage>
        <taxon>Bacteria</taxon>
        <taxon>Pseudomonadati</taxon>
        <taxon>Pseudomonadota</taxon>
        <taxon>Betaproteobacteria</taxon>
        <taxon>Burkholderiales</taxon>
        <taxon>Sphaerotilaceae</taxon>
        <taxon>Roseateles</taxon>
    </lineage>
</organism>
<feature type="transmembrane region" description="Helical" evidence="1">
    <location>
        <begin position="124"/>
        <end position="141"/>
    </location>
</feature>
<feature type="transmembrane region" description="Helical" evidence="1">
    <location>
        <begin position="12"/>
        <end position="33"/>
    </location>
</feature>
<dbReference type="RefSeq" id="WP_099863679.1">
    <property type="nucleotide sequence ID" value="NZ_PEOG01000082.1"/>
</dbReference>
<accession>A0A2G9C3V0</accession>
<proteinExistence type="predicted"/>
<dbReference type="InterPro" id="IPR021306">
    <property type="entry name" value="DUF2878"/>
</dbReference>
<reference evidence="2 3" key="1">
    <citation type="submission" date="2017-11" db="EMBL/GenBank/DDBJ databases">
        <title>Draft genome sequence of Mitsuaria sp. HWN-4.</title>
        <authorList>
            <person name="Gundlapally S.R."/>
        </authorList>
    </citation>
    <scope>NUCLEOTIDE SEQUENCE [LARGE SCALE GENOMIC DNA]</scope>
    <source>
        <strain evidence="2 3">HWN-4</strain>
    </source>
</reference>
<keyword evidence="1" id="KW-1133">Transmembrane helix</keyword>
<dbReference type="Proteomes" id="UP000231501">
    <property type="component" value="Unassembled WGS sequence"/>
</dbReference>
<keyword evidence="1" id="KW-0472">Membrane</keyword>
<evidence type="ECO:0000313" key="3">
    <source>
        <dbReference type="Proteomes" id="UP000231501"/>
    </source>
</evidence>
<evidence type="ECO:0000313" key="2">
    <source>
        <dbReference type="EMBL" id="PIM51058.1"/>
    </source>
</evidence>
<dbReference type="EMBL" id="PEOG01000082">
    <property type="protein sequence ID" value="PIM51058.1"/>
    <property type="molecule type" value="Genomic_DNA"/>
</dbReference>
<evidence type="ECO:0000256" key="1">
    <source>
        <dbReference type="SAM" id="Phobius"/>
    </source>
</evidence>
<name>A0A2G9C3V0_9BURK</name>
<gene>
    <name evidence="2" type="ORF">CS062_21850</name>
</gene>
<sequence length="189" mass="19955">MKAVSRSKRQLMIGIVQFCLFQAAWFACVLGAAHGQVPAGLMAVAAVVLLHLAMSPARAADLALTVLAMLVGLVWDSWMVRQDWVQYASPGPLPHLAPIWILALWALFATLLRGPLSWLHGRPLLAALLGGVGGPLSYLAAVRLGAGSFPDPASALAVLGAGWAVMTPVLIESARRLGRRLPPTSAELN</sequence>
<dbReference type="AlphaFoldDB" id="A0A2G9C3V0"/>
<feature type="transmembrane region" description="Helical" evidence="1">
    <location>
        <begin position="92"/>
        <end position="112"/>
    </location>
</feature>
<feature type="transmembrane region" description="Helical" evidence="1">
    <location>
        <begin position="153"/>
        <end position="171"/>
    </location>
</feature>
<protein>
    <recommendedName>
        <fullName evidence="4">DUF2878 domain-containing protein</fullName>
    </recommendedName>
</protein>
<evidence type="ECO:0008006" key="4">
    <source>
        <dbReference type="Google" id="ProtNLM"/>
    </source>
</evidence>